<dbReference type="EMBL" id="JBFOLJ010000009">
    <property type="protein sequence ID" value="KAL2508803.1"/>
    <property type="molecule type" value="Genomic_DNA"/>
</dbReference>
<name>A0ABD1T8E1_9LAMI</name>
<proteinExistence type="predicted"/>
<comment type="caution">
    <text evidence="2">The sequence shown here is derived from an EMBL/GenBank/DDBJ whole genome shotgun (WGS) entry which is preliminary data.</text>
</comment>
<dbReference type="Proteomes" id="UP001604277">
    <property type="component" value="Unassembled WGS sequence"/>
</dbReference>
<reference evidence="3" key="1">
    <citation type="submission" date="2024-07" db="EMBL/GenBank/DDBJ databases">
        <title>Two chromosome-level genome assemblies of Korean endemic species Abeliophyllum distichum and Forsythia ovata (Oleaceae).</title>
        <authorList>
            <person name="Jang H."/>
        </authorList>
    </citation>
    <scope>NUCLEOTIDE SEQUENCE [LARGE SCALE GENOMIC DNA]</scope>
</reference>
<organism evidence="2 3">
    <name type="scientific">Forsythia ovata</name>
    <dbReference type="NCBI Taxonomy" id="205694"/>
    <lineage>
        <taxon>Eukaryota</taxon>
        <taxon>Viridiplantae</taxon>
        <taxon>Streptophyta</taxon>
        <taxon>Embryophyta</taxon>
        <taxon>Tracheophyta</taxon>
        <taxon>Spermatophyta</taxon>
        <taxon>Magnoliopsida</taxon>
        <taxon>eudicotyledons</taxon>
        <taxon>Gunneridae</taxon>
        <taxon>Pentapetalae</taxon>
        <taxon>asterids</taxon>
        <taxon>lamiids</taxon>
        <taxon>Lamiales</taxon>
        <taxon>Oleaceae</taxon>
        <taxon>Forsythieae</taxon>
        <taxon>Forsythia</taxon>
    </lineage>
</organism>
<keyword evidence="3" id="KW-1185">Reference proteome</keyword>
<gene>
    <name evidence="2" type="ORF">Fot_32450</name>
</gene>
<protein>
    <submittedName>
        <fullName evidence="2">Uncharacterized protein</fullName>
    </submittedName>
</protein>
<accession>A0ABD1T8E1</accession>
<evidence type="ECO:0000313" key="2">
    <source>
        <dbReference type="EMBL" id="KAL2508803.1"/>
    </source>
</evidence>
<sequence>MYPHYQSQGYKFQHKGEEDDLYSYASLDRPEAPFWKNDGLDPFQYPYHGYNVKENYENPNIPPEYSQEPETSQGSSVFDRLRSRPPTNRRERWAVATSATYVYAISIPSPTKPRQKTSA</sequence>
<evidence type="ECO:0000256" key="1">
    <source>
        <dbReference type="SAM" id="MobiDB-lite"/>
    </source>
</evidence>
<feature type="region of interest" description="Disordered" evidence="1">
    <location>
        <begin position="56"/>
        <end position="90"/>
    </location>
</feature>
<evidence type="ECO:0000313" key="3">
    <source>
        <dbReference type="Proteomes" id="UP001604277"/>
    </source>
</evidence>
<dbReference type="AlphaFoldDB" id="A0ABD1T8E1"/>